<gene>
    <name evidence="16" type="ORF">KP79_PYT02843</name>
</gene>
<feature type="domain" description="C3H1-type" evidence="15">
    <location>
        <begin position="105"/>
        <end position="140"/>
    </location>
</feature>
<evidence type="ECO:0000256" key="4">
    <source>
        <dbReference type="ARBA" id="ARBA00013040"/>
    </source>
</evidence>
<dbReference type="EC" id="3.1.3.62" evidence="4"/>
<dbReference type="EMBL" id="NEDP02076328">
    <property type="protein sequence ID" value="OWF36802.1"/>
    <property type="molecule type" value="Genomic_DNA"/>
</dbReference>
<dbReference type="GO" id="GO:0008270">
    <property type="term" value="F:zinc ion binding"/>
    <property type="evidence" value="ECO:0007669"/>
    <property type="project" value="UniProtKB-KW"/>
</dbReference>
<comment type="subcellular location">
    <subcellularLocation>
        <location evidence="1">Membrane</location>
    </subcellularLocation>
</comment>
<accession>A0A210PJY6</accession>
<organism evidence="16 17">
    <name type="scientific">Mizuhopecten yessoensis</name>
    <name type="common">Japanese scallop</name>
    <name type="synonym">Patinopecten yessoensis</name>
    <dbReference type="NCBI Taxonomy" id="6573"/>
    <lineage>
        <taxon>Eukaryota</taxon>
        <taxon>Metazoa</taxon>
        <taxon>Spiralia</taxon>
        <taxon>Lophotrochozoa</taxon>
        <taxon>Mollusca</taxon>
        <taxon>Bivalvia</taxon>
        <taxon>Autobranchia</taxon>
        <taxon>Pteriomorphia</taxon>
        <taxon>Pectinida</taxon>
        <taxon>Pectinoidea</taxon>
        <taxon>Pectinidae</taxon>
        <taxon>Mizuhopecten</taxon>
    </lineage>
</organism>
<dbReference type="Gene3D" id="3.40.50.1240">
    <property type="entry name" value="Phosphoglycerate mutase-like"/>
    <property type="match status" value="1"/>
</dbReference>
<keyword evidence="7" id="KW-0378">Hydrolase</keyword>
<evidence type="ECO:0000256" key="14">
    <source>
        <dbReference type="PROSITE-ProRule" id="PRU00723"/>
    </source>
</evidence>
<dbReference type="GO" id="GO:0003993">
    <property type="term" value="F:acid phosphatase activity"/>
    <property type="evidence" value="ECO:0007669"/>
    <property type="project" value="TreeGrafter"/>
</dbReference>
<dbReference type="OrthoDB" id="6509975at2759"/>
<dbReference type="PANTHER" id="PTHR20963">
    <property type="entry name" value="MULTIPLE INOSITOL POLYPHOSPHATE PHOSPHATASE-RELATED"/>
    <property type="match status" value="1"/>
</dbReference>
<evidence type="ECO:0000256" key="3">
    <source>
        <dbReference type="ARBA" id="ARBA00012976"/>
    </source>
</evidence>
<dbReference type="Proteomes" id="UP000242188">
    <property type="component" value="Unassembled WGS sequence"/>
</dbReference>
<dbReference type="InterPro" id="IPR000560">
    <property type="entry name" value="His_Pase_clade-2"/>
</dbReference>
<evidence type="ECO:0000256" key="10">
    <source>
        <dbReference type="ARBA" id="ARBA00043668"/>
    </source>
</evidence>
<dbReference type="EC" id="3.1.3.80" evidence="3"/>
<keyword evidence="14" id="KW-0863">Zinc-finger</keyword>
<dbReference type="PROSITE" id="PS50103">
    <property type="entry name" value="ZF_C3H1"/>
    <property type="match status" value="1"/>
</dbReference>
<sequence length="146" mass="16517">MFVDVFRNMDKAIQADREGHSYTVGTFRFGHAETLLPIYSALSLFRDNVPLLASNYNLHRKRKYRSSNISPFAGNIYPVLYKCGDDLGDLYVKMFVNEVDHPLSACGNNLCPYYLLKSVYSDAINNCRFNSLCHNVHSTIPSPVVG</sequence>
<evidence type="ECO:0000256" key="9">
    <source>
        <dbReference type="ARBA" id="ARBA00031642"/>
    </source>
</evidence>
<dbReference type="GO" id="GO:0034417">
    <property type="term" value="F:bisphosphoglycerate 3-phosphatase activity"/>
    <property type="evidence" value="ECO:0007669"/>
    <property type="project" value="UniProtKB-EC"/>
</dbReference>
<keyword evidence="8" id="KW-0472">Membrane</keyword>
<evidence type="ECO:0000256" key="2">
    <source>
        <dbReference type="ARBA" id="ARBA00008422"/>
    </source>
</evidence>
<evidence type="ECO:0000256" key="13">
    <source>
        <dbReference type="ARBA" id="ARBA00043832"/>
    </source>
</evidence>
<evidence type="ECO:0000256" key="7">
    <source>
        <dbReference type="ARBA" id="ARBA00022801"/>
    </source>
</evidence>
<keyword evidence="6" id="KW-0732">Signal</keyword>
<comment type="similarity">
    <text evidence="2">Belongs to the histidine acid phosphatase family. MINPP1 subfamily.</text>
</comment>
<evidence type="ECO:0000256" key="6">
    <source>
        <dbReference type="ARBA" id="ARBA00022729"/>
    </source>
</evidence>
<evidence type="ECO:0000256" key="12">
    <source>
        <dbReference type="ARBA" id="ARBA00043691"/>
    </source>
</evidence>
<comment type="catalytic activity">
    <reaction evidence="13">
        <text>(2R)-2,3-bisphosphoglycerate + H2O = (2R)-2-phosphoglycerate + phosphate</text>
        <dbReference type="Rhea" id="RHEA:27381"/>
        <dbReference type="ChEBI" id="CHEBI:15377"/>
        <dbReference type="ChEBI" id="CHEBI:43474"/>
        <dbReference type="ChEBI" id="CHEBI:58248"/>
        <dbReference type="ChEBI" id="CHEBI:58289"/>
        <dbReference type="EC" id="3.1.3.80"/>
    </reaction>
    <physiologicalReaction direction="left-to-right" evidence="13">
        <dbReference type="Rhea" id="RHEA:27382"/>
    </physiologicalReaction>
</comment>
<comment type="catalytic activity">
    <reaction evidence="10">
        <text>1D-myo-inositol 1,2,5,6-tetrakisphosphate + H2O = 1D-myo-inositol 1,2,6-trisphosphate + phosphate</text>
        <dbReference type="Rhea" id="RHEA:77119"/>
        <dbReference type="ChEBI" id="CHEBI:15377"/>
        <dbReference type="ChEBI" id="CHEBI:43474"/>
        <dbReference type="ChEBI" id="CHEBI:195535"/>
        <dbReference type="ChEBI" id="CHEBI:195537"/>
        <dbReference type="EC" id="3.1.3.62"/>
    </reaction>
    <physiologicalReaction direction="left-to-right" evidence="10">
        <dbReference type="Rhea" id="RHEA:77120"/>
    </physiologicalReaction>
</comment>
<dbReference type="GO" id="GO:0016020">
    <property type="term" value="C:membrane"/>
    <property type="evidence" value="ECO:0007669"/>
    <property type="project" value="UniProtKB-SubCell"/>
</dbReference>
<dbReference type="PANTHER" id="PTHR20963:SF8">
    <property type="entry name" value="MULTIPLE INOSITOL POLYPHOSPHATE PHOSPHATASE 1"/>
    <property type="match status" value="1"/>
</dbReference>
<evidence type="ECO:0000313" key="17">
    <source>
        <dbReference type="Proteomes" id="UP000242188"/>
    </source>
</evidence>
<comment type="catalytic activity">
    <reaction evidence="11">
        <text>1D-myo-inositol 1,2,4,5,6-pentakisphosphate + H2O = 1D-myo-inositol 1,2,5,6-tetrakisphosphate + phosphate</text>
        <dbReference type="Rhea" id="RHEA:77115"/>
        <dbReference type="ChEBI" id="CHEBI:15377"/>
        <dbReference type="ChEBI" id="CHEBI:43474"/>
        <dbReference type="ChEBI" id="CHEBI:57798"/>
        <dbReference type="ChEBI" id="CHEBI:195535"/>
        <dbReference type="EC" id="3.1.3.62"/>
    </reaction>
    <physiologicalReaction direction="left-to-right" evidence="11">
        <dbReference type="Rhea" id="RHEA:77116"/>
    </physiologicalReaction>
</comment>
<reference evidence="16 17" key="1">
    <citation type="journal article" date="2017" name="Nat. Ecol. Evol.">
        <title>Scallop genome provides insights into evolution of bilaterian karyotype and development.</title>
        <authorList>
            <person name="Wang S."/>
            <person name="Zhang J."/>
            <person name="Jiao W."/>
            <person name="Li J."/>
            <person name="Xun X."/>
            <person name="Sun Y."/>
            <person name="Guo X."/>
            <person name="Huan P."/>
            <person name="Dong B."/>
            <person name="Zhang L."/>
            <person name="Hu X."/>
            <person name="Sun X."/>
            <person name="Wang J."/>
            <person name="Zhao C."/>
            <person name="Wang Y."/>
            <person name="Wang D."/>
            <person name="Huang X."/>
            <person name="Wang R."/>
            <person name="Lv J."/>
            <person name="Li Y."/>
            <person name="Zhang Z."/>
            <person name="Liu B."/>
            <person name="Lu W."/>
            <person name="Hui Y."/>
            <person name="Liang J."/>
            <person name="Zhou Z."/>
            <person name="Hou R."/>
            <person name="Li X."/>
            <person name="Liu Y."/>
            <person name="Li H."/>
            <person name="Ning X."/>
            <person name="Lin Y."/>
            <person name="Zhao L."/>
            <person name="Xing Q."/>
            <person name="Dou J."/>
            <person name="Li Y."/>
            <person name="Mao J."/>
            <person name="Guo H."/>
            <person name="Dou H."/>
            <person name="Li T."/>
            <person name="Mu C."/>
            <person name="Jiang W."/>
            <person name="Fu Q."/>
            <person name="Fu X."/>
            <person name="Miao Y."/>
            <person name="Liu J."/>
            <person name="Yu Q."/>
            <person name="Li R."/>
            <person name="Liao H."/>
            <person name="Li X."/>
            <person name="Kong Y."/>
            <person name="Jiang Z."/>
            <person name="Chourrout D."/>
            <person name="Li R."/>
            <person name="Bao Z."/>
        </authorList>
    </citation>
    <scope>NUCLEOTIDE SEQUENCE [LARGE SCALE GENOMIC DNA]</scope>
    <source>
        <strain evidence="16 17">PY_sf001</strain>
    </source>
</reference>
<dbReference type="AlphaFoldDB" id="A0A210PJY6"/>
<dbReference type="InterPro" id="IPR000571">
    <property type="entry name" value="Znf_CCCH"/>
</dbReference>
<dbReference type="InterPro" id="IPR029033">
    <property type="entry name" value="His_PPase_superfam"/>
</dbReference>
<dbReference type="Pfam" id="PF00328">
    <property type="entry name" value="His_Phos_2"/>
    <property type="match status" value="1"/>
</dbReference>
<evidence type="ECO:0000256" key="5">
    <source>
        <dbReference type="ARBA" id="ARBA00018097"/>
    </source>
</evidence>
<protein>
    <recommendedName>
        <fullName evidence="5">Multiple inositol polyphosphate phosphatase 1</fullName>
        <ecNumber evidence="4">3.1.3.62</ecNumber>
        <ecNumber evidence="3">3.1.3.80</ecNumber>
    </recommendedName>
    <alternativeName>
        <fullName evidence="9">2,3-bisphosphoglycerate 3-phosphatase</fullName>
    </alternativeName>
</protein>
<evidence type="ECO:0000256" key="1">
    <source>
        <dbReference type="ARBA" id="ARBA00004370"/>
    </source>
</evidence>
<dbReference type="SUPFAM" id="SSF53254">
    <property type="entry name" value="Phosphoglycerate mutase-like"/>
    <property type="match status" value="1"/>
</dbReference>
<evidence type="ECO:0000313" key="16">
    <source>
        <dbReference type="EMBL" id="OWF36802.1"/>
    </source>
</evidence>
<evidence type="ECO:0000256" key="11">
    <source>
        <dbReference type="ARBA" id="ARBA00043671"/>
    </source>
</evidence>
<comment type="caution">
    <text evidence="16">The sequence shown here is derived from an EMBL/GenBank/DDBJ whole genome shotgun (WGS) entry which is preliminary data.</text>
</comment>
<keyword evidence="14" id="KW-0862">Zinc</keyword>
<evidence type="ECO:0000259" key="15">
    <source>
        <dbReference type="PROSITE" id="PS50103"/>
    </source>
</evidence>
<proteinExistence type="inferred from homology"/>
<dbReference type="GO" id="GO:0052745">
    <property type="term" value="F:inositol phosphate phosphatase activity"/>
    <property type="evidence" value="ECO:0007669"/>
    <property type="project" value="TreeGrafter"/>
</dbReference>
<feature type="zinc finger region" description="C3H1-type" evidence="14">
    <location>
        <begin position="105"/>
        <end position="140"/>
    </location>
</feature>
<name>A0A210PJY6_MIZYE</name>
<dbReference type="STRING" id="6573.A0A210PJY6"/>
<comment type="catalytic activity">
    <reaction evidence="12">
        <text>1D-myo-inositol hexakisphosphate + H2O = 1D-myo-inositol 1,2,4,5,6-pentakisphosphate + phosphate</text>
        <dbReference type="Rhea" id="RHEA:16989"/>
        <dbReference type="ChEBI" id="CHEBI:15377"/>
        <dbReference type="ChEBI" id="CHEBI:43474"/>
        <dbReference type="ChEBI" id="CHEBI:57798"/>
        <dbReference type="ChEBI" id="CHEBI:58130"/>
        <dbReference type="EC" id="3.1.3.62"/>
    </reaction>
    <physiologicalReaction direction="left-to-right" evidence="12">
        <dbReference type="Rhea" id="RHEA:16990"/>
    </physiologicalReaction>
</comment>
<keyword evidence="14" id="KW-0479">Metal-binding</keyword>
<keyword evidence="17" id="KW-1185">Reference proteome</keyword>
<evidence type="ECO:0000256" key="8">
    <source>
        <dbReference type="ARBA" id="ARBA00023136"/>
    </source>
</evidence>